<comment type="caution">
    <text evidence="7">The sequence shown here is derived from an EMBL/GenBank/DDBJ whole genome shotgun (WGS) entry which is preliminary data.</text>
</comment>
<evidence type="ECO:0000256" key="2">
    <source>
        <dbReference type="ARBA" id="ARBA00022692"/>
    </source>
</evidence>
<evidence type="ECO:0000256" key="5">
    <source>
        <dbReference type="SAM" id="MobiDB-lite"/>
    </source>
</evidence>
<feature type="region of interest" description="Disordered" evidence="5">
    <location>
        <begin position="273"/>
        <end position="299"/>
    </location>
</feature>
<comment type="subcellular location">
    <subcellularLocation>
        <location evidence="1">Membrane</location>
        <topology evidence="1">Multi-pass membrane protein</topology>
    </subcellularLocation>
</comment>
<reference evidence="7" key="1">
    <citation type="journal article" date="2020" name="Phytopathology">
        <title>Genome Sequence Resources of Colletotrichum truncatum, C. plurivorum, C. musicola, and C. sojae: Four Species Pathogenic to Soybean (Glycine max).</title>
        <authorList>
            <person name="Rogerio F."/>
            <person name="Boufleur T.R."/>
            <person name="Ciampi-Guillardi M."/>
            <person name="Sukno S.A."/>
            <person name="Thon M.R."/>
            <person name="Massola Junior N.S."/>
            <person name="Baroncelli R."/>
        </authorList>
    </citation>
    <scope>NUCLEOTIDE SEQUENCE</scope>
    <source>
        <strain evidence="7">LFN0074</strain>
    </source>
</reference>
<feature type="transmembrane region" description="Helical" evidence="6">
    <location>
        <begin position="126"/>
        <end position="149"/>
    </location>
</feature>
<dbReference type="Proteomes" id="UP000639643">
    <property type="component" value="Unassembled WGS sequence"/>
</dbReference>
<feature type="transmembrane region" description="Helical" evidence="6">
    <location>
        <begin position="12"/>
        <end position="34"/>
    </location>
</feature>
<keyword evidence="3 6" id="KW-1133">Transmembrane helix</keyword>
<keyword evidence="4 6" id="KW-0472">Membrane</keyword>
<dbReference type="OrthoDB" id="3358017at2759"/>
<dbReference type="PANTHER" id="PTHR31465:SF27">
    <property type="entry name" value="DOMAIN PROTEIN, PUTATIVE (AFU_ORTHOLOGUE AFUA_3G01030)-RELATED"/>
    <property type="match status" value="1"/>
</dbReference>
<sequence>MPELQSHNGYYLWHYVPSLVAAIIFEVLFVLVTLYHGWMIAKTKTWFCIVFAIGGLRKRPSFAVEIIGYAGRAIARERTGEIGPYVMQSVTILVAPALFAASVYMTLGRIIRSVHGESLSVIRVNWLTRIFVTGDCFSFLVQASGAGLMVKDGNQKMGQNLIVAGLVIQIVLFGIFWITSVIFHTRLAKYPTEASAAGTSPWKSGLWMLYMVSALIMVRSIFRLIEYVLGGDGYPLQNEWTLYVFDATLMFLVMVAYAWRFPSAFQIRKNGNQSTSDVEGGFDMAEQDSQQRSMRKTMR</sequence>
<dbReference type="AlphaFoldDB" id="A0A8H6JE90"/>
<feature type="transmembrane region" description="Helical" evidence="6">
    <location>
        <begin position="242"/>
        <end position="259"/>
    </location>
</feature>
<dbReference type="GO" id="GO:0016020">
    <property type="term" value="C:membrane"/>
    <property type="evidence" value="ECO:0007669"/>
    <property type="project" value="UniProtKB-SubCell"/>
</dbReference>
<dbReference type="PANTHER" id="PTHR31465">
    <property type="entry name" value="PROTEIN RTA1-RELATED"/>
    <property type="match status" value="1"/>
</dbReference>
<gene>
    <name evidence="7" type="ORF">CMUS01_13249</name>
</gene>
<name>A0A8H6JE90_9PEZI</name>
<evidence type="ECO:0000256" key="4">
    <source>
        <dbReference type="ARBA" id="ARBA00023136"/>
    </source>
</evidence>
<feature type="transmembrane region" description="Helical" evidence="6">
    <location>
        <begin position="82"/>
        <end position="105"/>
    </location>
</feature>
<evidence type="ECO:0000313" key="7">
    <source>
        <dbReference type="EMBL" id="KAF6811482.1"/>
    </source>
</evidence>
<evidence type="ECO:0000313" key="8">
    <source>
        <dbReference type="Proteomes" id="UP000639643"/>
    </source>
</evidence>
<evidence type="ECO:0000256" key="1">
    <source>
        <dbReference type="ARBA" id="ARBA00004141"/>
    </source>
</evidence>
<organism evidence="7 8">
    <name type="scientific">Colletotrichum musicola</name>
    <dbReference type="NCBI Taxonomy" id="2175873"/>
    <lineage>
        <taxon>Eukaryota</taxon>
        <taxon>Fungi</taxon>
        <taxon>Dikarya</taxon>
        <taxon>Ascomycota</taxon>
        <taxon>Pezizomycotina</taxon>
        <taxon>Sordariomycetes</taxon>
        <taxon>Hypocreomycetidae</taxon>
        <taxon>Glomerellales</taxon>
        <taxon>Glomerellaceae</taxon>
        <taxon>Colletotrichum</taxon>
        <taxon>Colletotrichum orchidearum species complex</taxon>
    </lineage>
</organism>
<dbReference type="Pfam" id="PF04479">
    <property type="entry name" value="RTA1"/>
    <property type="match status" value="1"/>
</dbReference>
<dbReference type="InterPro" id="IPR007568">
    <property type="entry name" value="RTA1"/>
</dbReference>
<keyword evidence="2 6" id="KW-0812">Transmembrane</keyword>
<proteinExistence type="predicted"/>
<keyword evidence="8" id="KW-1185">Reference proteome</keyword>
<evidence type="ECO:0000256" key="6">
    <source>
        <dbReference type="SAM" id="Phobius"/>
    </source>
</evidence>
<protein>
    <submittedName>
        <fullName evidence="7">Rta1 domain-containing protein</fullName>
    </submittedName>
</protein>
<feature type="transmembrane region" description="Helical" evidence="6">
    <location>
        <begin position="161"/>
        <end position="183"/>
    </location>
</feature>
<feature type="transmembrane region" description="Helical" evidence="6">
    <location>
        <begin position="204"/>
        <end position="222"/>
    </location>
</feature>
<evidence type="ECO:0000256" key="3">
    <source>
        <dbReference type="ARBA" id="ARBA00022989"/>
    </source>
</evidence>
<accession>A0A8H6JE90</accession>
<dbReference type="EMBL" id="WIGM01000816">
    <property type="protein sequence ID" value="KAF6811482.1"/>
    <property type="molecule type" value="Genomic_DNA"/>
</dbReference>